<keyword evidence="3" id="KW-1185">Reference proteome</keyword>
<feature type="region of interest" description="Disordered" evidence="1">
    <location>
        <begin position="134"/>
        <end position="154"/>
    </location>
</feature>
<gene>
    <name evidence="2" type="ORF">SEMRO_664_G183740.1</name>
</gene>
<feature type="region of interest" description="Disordered" evidence="1">
    <location>
        <begin position="1"/>
        <end position="116"/>
    </location>
</feature>
<proteinExistence type="predicted"/>
<evidence type="ECO:0000256" key="1">
    <source>
        <dbReference type="SAM" id="MobiDB-lite"/>
    </source>
</evidence>
<dbReference type="AlphaFoldDB" id="A0A9N8E8H3"/>
<dbReference type="EMBL" id="CAICTM010000663">
    <property type="protein sequence ID" value="CAB9514619.1"/>
    <property type="molecule type" value="Genomic_DNA"/>
</dbReference>
<feature type="compositionally biased region" description="Polar residues" evidence="1">
    <location>
        <begin position="21"/>
        <end position="60"/>
    </location>
</feature>
<reference evidence="2" key="1">
    <citation type="submission" date="2020-06" db="EMBL/GenBank/DDBJ databases">
        <authorList>
            <consortium name="Plant Systems Biology data submission"/>
        </authorList>
    </citation>
    <scope>NUCLEOTIDE SEQUENCE</scope>
    <source>
        <strain evidence="2">D6</strain>
    </source>
</reference>
<accession>A0A9N8E8H3</accession>
<evidence type="ECO:0000313" key="2">
    <source>
        <dbReference type="EMBL" id="CAB9514619.1"/>
    </source>
</evidence>
<name>A0A9N8E8H3_9STRA</name>
<dbReference type="Proteomes" id="UP001153069">
    <property type="component" value="Unassembled WGS sequence"/>
</dbReference>
<comment type="caution">
    <text evidence="2">The sequence shown here is derived from an EMBL/GenBank/DDBJ whole genome shotgun (WGS) entry which is preliminary data.</text>
</comment>
<feature type="compositionally biased region" description="Acidic residues" evidence="1">
    <location>
        <begin position="9"/>
        <end position="20"/>
    </location>
</feature>
<sequence length="154" mass="17321">MAQSSATEEATEVVDMEYVTENDNQLDYNSHRNLPANNNQSSHPFHNQHPPRQQGTSHTPNLPLYYNFDMPPPPATVPTRTESGESQRSQSRRFGQGHAEMQRSAFLSSQTEQDLRGVKKIKAEVAAMDSSGIFQDTQLQKRPRYIGGSKEDDS</sequence>
<feature type="compositionally biased region" description="Low complexity" evidence="1">
    <location>
        <begin position="84"/>
        <end position="97"/>
    </location>
</feature>
<organism evidence="2 3">
    <name type="scientific">Seminavis robusta</name>
    <dbReference type="NCBI Taxonomy" id="568900"/>
    <lineage>
        <taxon>Eukaryota</taxon>
        <taxon>Sar</taxon>
        <taxon>Stramenopiles</taxon>
        <taxon>Ochrophyta</taxon>
        <taxon>Bacillariophyta</taxon>
        <taxon>Bacillariophyceae</taxon>
        <taxon>Bacillariophycidae</taxon>
        <taxon>Naviculales</taxon>
        <taxon>Naviculaceae</taxon>
        <taxon>Seminavis</taxon>
    </lineage>
</organism>
<evidence type="ECO:0000313" key="3">
    <source>
        <dbReference type="Proteomes" id="UP001153069"/>
    </source>
</evidence>
<protein>
    <submittedName>
        <fullName evidence="2">Uncharacterized protein</fullName>
    </submittedName>
</protein>